<dbReference type="PANTHER" id="PTHR10010:SF46">
    <property type="entry name" value="SODIUM-DEPENDENT PHOSPHATE TRANSPORT PROTEIN 2B"/>
    <property type="match status" value="1"/>
</dbReference>
<dbReference type="PANTHER" id="PTHR10010">
    <property type="entry name" value="SOLUTE CARRIER FAMILY 34 SODIUM PHOSPHATE , MEMBER 2-RELATED"/>
    <property type="match status" value="1"/>
</dbReference>
<dbReference type="GO" id="GO:0044341">
    <property type="term" value="P:sodium-dependent phosphate transport"/>
    <property type="evidence" value="ECO:0007669"/>
    <property type="project" value="InterPro"/>
</dbReference>
<dbReference type="GO" id="GO:0005436">
    <property type="term" value="F:sodium:phosphate symporter activity"/>
    <property type="evidence" value="ECO:0007669"/>
    <property type="project" value="InterPro"/>
</dbReference>
<keyword evidence="2" id="KW-1003">Cell membrane</keyword>
<feature type="transmembrane region" description="Helical" evidence="6">
    <location>
        <begin position="6"/>
        <end position="26"/>
    </location>
</feature>
<dbReference type="GO" id="GO:0005886">
    <property type="term" value="C:plasma membrane"/>
    <property type="evidence" value="ECO:0007669"/>
    <property type="project" value="UniProtKB-SubCell"/>
</dbReference>
<proteinExistence type="predicted"/>
<sequence length="378" mass="40667">MNLKSFKNLSFAIFFLYFFLVSIKLLEKGIKTLGAEYTDALFESVSNPFAGLLVGILCTVLVQSSSVTTATIVGLVGSGVLSLEYAIPMVMGANIGTTVTNTLVSFGHVRREQEFKRAFAASTMHDFFNLLVVIILFPLDLYTGFITRMAENGTDFVLATGFTATKPNSPIKAGIKWGSNNILDGLSSIPFIGNLSENSYRVYAVLLIIIAIAFIFLSLRNVVSNMKSLMLNQIEFGLDKALARGGGLLAILIGILITFSVQSSSITTSILVPIVGSGILSIENAFPITLGANIGTTITAVLASFAVDDPAGLTIALHHVFFNLIGVIIVYPVKAVRNIPVNLAKRLSVITAKRRYVAILYVLVTFLLLPLLGVVLFN</sequence>
<reference evidence="7" key="1">
    <citation type="journal article" date="2013" name="Sci. Rep.">
        <title>Metagenomics uncovers a new group of low GC and ultra-small marine Actinobacteria.</title>
        <authorList>
            <person name="Ghai R."/>
            <person name="Mizuno C.M."/>
            <person name="Picazo A."/>
            <person name="Camacho A."/>
            <person name="Rodriguez-Valera F."/>
        </authorList>
    </citation>
    <scope>NUCLEOTIDE SEQUENCE</scope>
</reference>
<dbReference type="Pfam" id="PF02690">
    <property type="entry name" value="Na_Pi_cotrans"/>
    <property type="match status" value="2"/>
</dbReference>
<keyword evidence="4 6" id="KW-1133">Transmembrane helix</keyword>
<evidence type="ECO:0000256" key="1">
    <source>
        <dbReference type="ARBA" id="ARBA00004651"/>
    </source>
</evidence>
<evidence type="ECO:0000256" key="3">
    <source>
        <dbReference type="ARBA" id="ARBA00022692"/>
    </source>
</evidence>
<protein>
    <submittedName>
        <fullName evidence="7">MedDCM-OCT-S40-C8-cds36</fullName>
    </submittedName>
</protein>
<feature type="transmembrane region" description="Helical" evidence="6">
    <location>
        <begin position="47"/>
        <end position="73"/>
    </location>
</feature>
<keyword evidence="3 6" id="KW-0812">Transmembrane</keyword>
<feature type="transmembrane region" description="Helical" evidence="6">
    <location>
        <begin position="127"/>
        <end position="146"/>
    </location>
</feature>
<feature type="transmembrane region" description="Helical" evidence="6">
    <location>
        <begin position="85"/>
        <end position="106"/>
    </location>
</feature>
<name>S5DLL9_9ACTN</name>
<accession>S5DLL9</accession>
<evidence type="ECO:0000256" key="5">
    <source>
        <dbReference type="ARBA" id="ARBA00023136"/>
    </source>
</evidence>
<dbReference type="InterPro" id="IPR003841">
    <property type="entry name" value="Na/Pi_transpt"/>
</dbReference>
<feature type="transmembrane region" description="Helical" evidence="6">
    <location>
        <begin position="313"/>
        <end position="335"/>
    </location>
</feature>
<evidence type="ECO:0000256" key="6">
    <source>
        <dbReference type="SAM" id="Phobius"/>
    </source>
</evidence>
<feature type="transmembrane region" description="Helical" evidence="6">
    <location>
        <begin position="200"/>
        <end position="220"/>
    </location>
</feature>
<organism evidence="7">
    <name type="scientific">Candidatus Actinomarina minuta</name>
    <dbReference type="NCBI Taxonomy" id="1389454"/>
    <lineage>
        <taxon>Bacteria</taxon>
        <taxon>Bacillati</taxon>
        <taxon>Actinomycetota</taxon>
        <taxon>Actinomycetes</taxon>
        <taxon>Candidatus Actinomarinidae</taxon>
        <taxon>Candidatus Actinomarinales</taxon>
        <taxon>Candidatus Actinomarineae</taxon>
        <taxon>Candidatus Actinomarinaceae</taxon>
        <taxon>Candidatus Actinomarina</taxon>
    </lineage>
</organism>
<evidence type="ECO:0000256" key="4">
    <source>
        <dbReference type="ARBA" id="ARBA00022989"/>
    </source>
</evidence>
<comment type="subcellular location">
    <subcellularLocation>
        <location evidence="1">Cell membrane</location>
        <topology evidence="1">Multi-pass membrane protein</topology>
    </subcellularLocation>
</comment>
<evidence type="ECO:0000313" key="7">
    <source>
        <dbReference type="EMBL" id="AGQ19759.1"/>
    </source>
</evidence>
<feature type="transmembrane region" description="Helical" evidence="6">
    <location>
        <begin position="241"/>
        <end position="259"/>
    </location>
</feature>
<dbReference type="EMBL" id="KC811141">
    <property type="protein sequence ID" value="AGQ19759.1"/>
    <property type="molecule type" value="Genomic_DNA"/>
</dbReference>
<dbReference type="AlphaFoldDB" id="S5DLL9"/>
<keyword evidence="5 6" id="KW-0472">Membrane</keyword>
<dbReference type="NCBIfam" id="NF037997">
    <property type="entry name" value="Na_Pi_symport"/>
    <property type="match status" value="2"/>
</dbReference>
<evidence type="ECO:0000256" key="2">
    <source>
        <dbReference type="ARBA" id="ARBA00022475"/>
    </source>
</evidence>
<feature type="transmembrane region" description="Helical" evidence="6">
    <location>
        <begin position="356"/>
        <end position="377"/>
    </location>
</feature>